<dbReference type="GO" id="GO:0006950">
    <property type="term" value="P:response to stress"/>
    <property type="evidence" value="ECO:0007669"/>
    <property type="project" value="UniProtKB-ARBA"/>
</dbReference>
<feature type="region of interest" description="Disordered" evidence="1">
    <location>
        <begin position="437"/>
        <end position="459"/>
    </location>
</feature>
<feature type="compositionally biased region" description="Polar residues" evidence="1">
    <location>
        <begin position="116"/>
        <end position="128"/>
    </location>
</feature>
<dbReference type="PANTHER" id="PTHR23099:SF0">
    <property type="entry name" value="GERM CELL NUCLEAR ACIDIC PROTEIN"/>
    <property type="match status" value="1"/>
</dbReference>
<dbReference type="AlphaFoldDB" id="A0AAD7KH96"/>
<accession>A0AAD7KH96</accession>
<feature type="compositionally biased region" description="Pro residues" evidence="1">
    <location>
        <begin position="1"/>
        <end position="10"/>
    </location>
</feature>
<reference evidence="3" key="1">
    <citation type="submission" date="2023-03" db="EMBL/GenBank/DDBJ databases">
        <title>Massive genome expansion in bonnet fungi (Mycena s.s.) driven by repeated elements and novel gene families across ecological guilds.</title>
        <authorList>
            <consortium name="Lawrence Berkeley National Laboratory"/>
            <person name="Harder C.B."/>
            <person name="Miyauchi S."/>
            <person name="Viragh M."/>
            <person name="Kuo A."/>
            <person name="Thoen E."/>
            <person name="Andreopoulos B."/>
            <person name="Lu D."/>
            <person name="Skrede I."/>
            <person name="Drula E."/>
            <person name="Henrissat B."/>
            <person name="Morin E."/>
            <person name="Kohler A."/>
            <person name="Barry K."/>
            <person name="LaButti K."/>
            <person name="Morin E."/>
            <person name="Salamov A."/>
            <person name="Lipzen A."/>
            <person name="Mereny Z."/>
            <person name="Hegedus B."/>
            <person name="Baldrian P."/>
            <person name="Stursova M."/>
            <person name="Weitz H."/>
            <person name="Taylor A."/>
            <person name="Grigoriev I.V."/>
            <person name="Nagy L.G."/>
            <person name="Martin F."/>
            <person name="Kauserud H."/>
        </authorList>
    </citation>
    <scope>NUCLEOTIDE SEQUENCE</scope>
    <source>
        <strain evidence="3">CBHHK182m</strain>
    </source>
</reference>
<dbReference type="Pfam" id="PF10263">
    <property type="entry name" value="SprT-like"/>
    <property type="match status" value="1"/>
</dbReference>
<dbReference type="GO" id="GO:0005634">
    <property type="term" value="C:nucleus"/>
    <property type="evidence" value="ECO:0007669"/>
    <property type="project" value="TreeGrafter"/>
</dbReference>
<proteinExistence type="predicted"/>
<feature type="compositionally biased region" description="Low complexity" evidence="1">
    <location>
        <begin position="448"/>
        <end position="459"/>
    </location>
</feature>
<dbReference type="SMART" id="SM00731">
    <property type="entry name" value="SprT"/>
    <property type="match status" value="1"/>
</dbReference>
<keyword evidence="4" id="KW-1185">Reference proteome</keyword>
<organism evidence="3 4">
    <name type="scientific">Mycena metata</name>
    <dbReference type="NCBI Taxonomy" id="1033252"/>
    <lineage>
        <taxon>Eukaryota</taxon>
        <taxon>Fungi</taxon>
        <taxon>Dikarya</taxon>
        <taxon>Basidiomycota</taxon>
        <taxon>Agaricomycotina</taxon>
        <taxon>Agaricomycetes</taxon>
        <taxon>Agaricomycetidae</taxon>
        <taxon>Agaricales</taxon>
        <taxon>Marasmiineae</taxon>
        <taxon>Mycenaceae</taxon>
        <taxon>Mycena</taxon>
    </lineage>
</organism>
<protein>
    <submittedName>
        <fullName evidence="3">SprT-like family-domain-containing protein</fullName>
    </submittedName>
</protein>
<evidence type="ECO:0000259" key="2">
    <source>
        <dbReference type="SMART" id="SM00731"/>
    </source>
</evidence>
<feature type="compositionally biased region" description="Basic residues" evidence="1">
    <location>
        <begin position="138"/>
        <end position="149"/>
    </location>
</feature>
<name>A0AAD7KH96_9AGAR</name>
<dbReference type="InterPro" id="IPR006640">
    <property type="entry name" value="SprT-like_domain"/>
</dbReference>
<feature type="compositionally biased region" description="Acidic residues" evidence="1">
    <location>
        <begin position="201"/>
        <end position="210"/>
    </location>
</feature>
<dbReference type="Proteomes" id="UP001215598">
    <property type="component" value="Unassembled WGS sequence"/>
</dbReference>
<feature type="compositionally biased region" description="Low complexity" evidence="1">
    <location>
        <begin position="237"/>
        <end position="249"/>
    </location>
</feature>
<feature type="compositionally biased region" description="Polar residues" evidence="1">
    <location>
        <begin position="84"/>
        <end position="108"/>
    </location>
</feature>
<gene>
    <name evidence="3" type="ORF">B0H16DRAFT_3432</name>
</gene>
<evidence type="ECO:0000313" key="4">
    <source>
        <dbReference type="Proteomes" id="UP001215598"/>
    </source>
</evidence>
<dbReference type="EMBL" id="JARKIB010000001">
    <property type="protein sequence ID" value="KAJ7785740.1"/>
    <property type="molecule type" value="Genomic_DNA"/>
</dbReference>
<sequence>MSVRPAPPGLGPARRVAKSTSGWDGIEIVPDSEEERIKNIIELSSDEEEVSKPRRMVGDTALHVPGAWPEGSPLRNLPGRISQAPETPTSSKKRSGVQTPGTPTSSKKQPPKRPQAVQSTSADATENQVVVIPDLHRTPKSKVSTKHFYGKPGPSRTPNKSTPARPFLKGAEESDSDIEILDGPSPRPARPKLKEKQQPLYDDDSDDDAQTETTDSSDAPSTLSLSHTPNKYTKYWTPAPTTGTASPSRSPRKLSQAALARREAAEKAAHQAEYAAQVYSYLNKVAFNDQLPSLRELEIKWNSRLTTTAGRARFHRDKYGKEFAEIELAPKVVDCDERIRNTLAHEMCHLATWYIDKDINAYHGKLFDKWARRVERKDSNLTISIQHTYEIYYPFEWMCANCSETVGRHHNSLDPTKTKCPACKTGKLVPQFEAKRTTSRLAAAKPQGSPRPGARAASPPAVIFIESSDEEEDPVTLPSLHAQKEIYVVHDSDSESGRKDQTIEDLARRFEGITIAHKVCLHAKARRRARH</sequence>
<comment type="caution">
    <text evidence="3">The sequence shown here is derived from an EMBL/GenBank/DDBJ whole genome shotgun (WGS) entry which is preliminary data.</text>
</comment>
<feature type="region of interest" description="Disordered" evidence="1">
    <location>
        <begin position="1"/>
        <end position="254"/>
    </location>
</feature>
<feature type="compositionally biased region" description="Polar residues" evidence="1">
    <location>
        <begin position="219"/>
        <end position="231"/>
    </location>
</feature>
<feature type="domain" description="SprT-like" evidence="2">
    <location>
        <begin position="272"/>
        <end position="431"/>
    </location>
</feature>
<dbReference type="PANTHER" id="PTHR23099">
    <property type="entry name" value="TRANSCRIPTIONAL REGULATOR"/>
    <property type="match status" value="1"/>
</dbReference>
<evidence type="ECO:0000256" key="1">
    <source>
        <dbReference type="SAM" id="MobiDB-lite"/>
    </source>
</evidence>
<evidence type="ECO:0000313" key="3">
    <source>
        <dbReference type="EMBL" id="KAJ7785740.1"/>
    </source>
</evidence>